<dbReference type="SUPFAM" id="SSF56672">
    <property type="entry name" value="DNA/RNA polymerases"/>
    <property type="match status" value="1"/>
</dbReference>
<evidence type="ECO:0000313" key="1">
    <source>
        <dbReference type="EMBL" id="QHR89875.1"/>
    </source>
</evidence>
<keyword evidence="1" id="KW-0808">Transferase</keyword>
<dbReference type="InterPro" id="IPR043502">
    <property type="entry name" value="DNA/RNA_pol_sf"/>
</dbReference>
<organism evidence="1">
    <name type="scientific">Picea sitchensis</name>
    <name type="common">Sitka spruce</name>
    <name type="synonym">Pinus sitchensis</name>
    <dbReference type="NCBI Taxonomy" id="3332"/>
    <lineage>
        <taxon>Eukaryota</taxon>
        <taxon>Viridiplantae</taxon>
        <taxon>Streptophyta</taxon>
        <taxon>Embryophyta</taxon>
        <taxon>Tracheophyta</taxon>
        <taxon>Spermatophyta</taxon>
        <taxon>Pinopsida</taxon>
        <taxon>Pinidae</taxon>
        <taxon>Conifers I</taxon>
        <taxon>Pinales</taxon>
        <taxon>Pinaceae</taxon>
        <taxon>Picea</taxon>
    </lineage>
</organism>
<protein>
    <submittedName>
        <fullName evidence="1">Putative group II intron reverse transcriptase</fullName>
    </submittedName>
</protein>
<keyword evidence="1" id="KW-0695">RNA-directed DNA polymerase</keyword>
<keyword evidence="1" id="KW-0548">Nucleotidyltransferase</keyword>
<sequence>MRRIWVPKPKSTERRPIMIPSAIDCVVHRAITNTLEEVYEPVFLPVSFGFRYYRNQIRESSGVHHLITICAFPLRIKRLEFSFLVIRVIQVGGPKVNHAEFIRSRCE</sequence>
<proteinExistence type="predicted"/>
<keyword evidence="1" id="KW-0496">Mitochondrion</keyword>
<dbReference type="GO" id="GO:0003964">
    <property type="term" value="F:RNA-directed DNA polymerase activity"/>
    <property type="evidence" value="ECO:0007669"/>
    <property type="project" value="UniProtKB-KW"/>
</dbReference>
<gene>
    <name evidence="1" type="primary">ymfltrA</name>
    <name evidence="1" type="ORF">Q903MT_gene3897</name>
</gene>
<geneLocation type="mitochondrion" evidence="1"/>
<accession>A0A6B9XUF0</accession>
<dbReference type="EMBL" id="MK697699">
    <property type="protein sequence ID" value="QHR89875.1"/>
    <property type="molecule type" value="Genomic_DNA"/>
</dbReference>
<reference evidence="1" key="1">
    <citation type="submission" date="2019-03" db="EMBL/GenBank/DDBJ databases">
        <title>Largest Complete Mitochondrial Genome of a Gymnosperm, Sitka Spruce (Picea sitchensis), Indicates Complex Physical Structure.</title>
        <authorList>
            <person name="Jackman S.D."/>
            <person name="Coombe L."/>
            <person name="Warren R."/>
            <person name="Kirk H."/>
            <person name="Trinh E."/>
            <person name="McLeod T."/>
            <person name="Pleasance S."/>
            <person name="Pandoh P."/>
            <person name="Zhao Y."/>
            <person name="Coope R."/>
            <person name="Bousquet J."/>
            <person name="Bohlmann J.C."/>
            <person name="Jones S.J.M."/>
            <person name="Birol I."/>
        </authorList>
    </citation>
    <scope>NUCLEOTIDE SEQUENCE</scope>
    <source>
        <strain evidence="1">Q903</strain>
    </source>
</reference>
<name>A0A6B9XUF0_PICSI</name>
<dbReference type="AlphaFoldDB" id="A0A6B9XUF0"/>